<organism evidence="3 4">
    <name type="scientific">Tenebrio molitor</name>
    <name type="common">Yellow mealworm beetle</name>
    <dbReference type="NCBI Taxonomy" id="7067"/>
    <lineage>
        <taxon>Eukaryota</taxon>
        <taxon>Metazoa</taxon>
        <taxon>Ecdysozoa</taxon>
        <taxon>Arthropoda</taxon>
        <taxon>Hexapoda</taxon>
        <taxon>Insecta</taxon>
        <taxon>Pterygota</taxon>
        <taxon>Neoptera</taxon>
        <taxon>Endopterygota</taxon>
        <taxon>Coleoptera</taxon>
        <taxon>Polyphaga</taxon>
        <taxon>Cucujiformia</taxon>
        <taxon>Tenebrionidae</taxon>
        <taxon>Tenebrio</taxon>
    </lineage>
</organism>
<dbReference type="Pfam" id="PF00106">
    <property type="entry name" value="adh_short"/>
    <property type="match status" value="3"/>
</dbReference>
<name>A0A8J6HH50_TENMO</name>
<evidence type="ECO:0000256" key="1">
    <source>
        <dbReference type="ARBA" id="ARBA00023002"/>
    </source>
</evidence>
<comment type="caution">
    <text evidence="3">The sequence shown here is derived from an EMBL/GenBank/DDBJ whole genome shotgun (WGS) entry which is preliminary data.</text>
</comment>
<dbReference type="EMBL" id="JABDTM020024451">
    <property type="protein sequence ID" value="KAH0814272.1"/>
    <property type="molecule type" value="Genomic_DNA"/>
</dbReference>
<protein>
    <submittedName>
        <fullName evidence="3">Uncharacterized protein</fullName>
    </submittedName>
</protein>
<dbReference type="SUPFAM" id="SSF51735">
    <property type="entry name" value="NAD(P)-binding Rossmann-fold domains"/>
    <property type="match status" value="3"/>
</dbReference>
<keyword evidence="1" id="KW-0560">Oxidoreductase</keyword>
<evidence type="ECO:0000256" key="2">
    <source>
        <dbReference type="SAM" id="Phobius"/>
    </source>
</evidence>
<reference evidence="3" key="2">
    <citation type="submission" date="2021-08" db="EMBL/GenBank/DDBJ databases">
        <authorList>
            <person name="Eriksson T."/>
        </authorList>
    </citation>
    <scope>NUCLEOTIDE SEQUENCE</scope>
    <source>
        <strain evidence="3">Stoneville</strain>
        <tissue evidence="3">Whole head</tissue>
    </source>
</reference>
<dbReference type="AlphaFoldDB" id="A0A8J6HH50"/>
<gene>
    <name evidence="3" type="ORF">GEV33_008517</name>
</gene>
<dbReference type="PANTHER" id="PTHR43157:SF31">
    <property type="entry name" value="PHOSPHATIDYLINOSITOL-GLYCAN BIOSYNTHESIS CLASS F PROTEIN"/>
    <property type="match status" value="1"/>
</dbReference>
<dbReference type="PRINTS" id="PR00080">
    <property type="entry name" value="SDRFAMILY"/>
</dbReference>
<keyword evidence="4" id="KW-1185">Reference proteome</keyword>
<keyword evidence="2" id="KW-1133">Transmembrane helix</keyword>
<dbReference type="GO" id="GO:0016491">
    <property type="term" value="F:oxidoreductase activity"/>
    <property type="evidence" value="ECO:0007669"/>
    <property type="project" value="UniProtKB-KW"/>
</dbReference>
<keyword evidence="2" id="KW-0472">Membrane</keyword>
<reference evidence="3" key="1">
    <citation type="journal article" date="2020" name="J Insects Food Feed">
        <title>The yellow mealworm (Tenebrio molitor) genome: a resource for the emerging insects as food and feed industry.</title>
        <authorList>
            <person name="Eriksson T."/>
            <person name="Andere A."/>
            <person name="Kelstrup H."/>
            <person name="Emery V."/>
            <person name="Picard C."/>
        </authorList>
    </citation>
    <scope>NUCLEOTIDE SEQUENCE</scope>
    <source>
        <strain evidence="3">Stoneville</strain>
        <tissue evidence="3">Whole head</tissue>
    </source>
</reference>
<accession>A0A8J6HH50</accession>
<feature type="transmembrane region" description="Helical" evidence="2">
    <location>
        <begin position="490"/>
        <end position="512"/>
    </location>
</feature>
<dbReference type="Gene3D" id="3.40.50.720">
    <property type="entry name" value="NAD(P)-binding Rossmann-like Domain"/>
    <property type="match status" value="3"/>
</dbReference>
<feature type="transmembrane region" description="Helical" evidence="2">
    <location>
        <begin position="352"/>
        <end position="375"/>
    </location>
</feature>
<evidence type="ECO:0000313" key="4">
    <source>
        <dbReference type="Proteomes" id="UP000719412"/>
    </source>
</evidence>
<keyword evidence="2" id="KW-0812">Transmembrane</keyword>
<dbReference type="Proteomes" id="UP000719412">
    <property type="component" value="Unassembled WGS sequence"/>
</dbReference>
<dbReference type="PRINTS" id="PR00081">
    <property type="entry name" value="GDHRDH"/>
</dbReference>
<dbReference type="InterPro" id="IPR036291">
    <property type="entry name" value="NAD(P)-bd_dom_sf"/>
</dbReference>
<dbReference type="CDD" id="cd05327">
    <property type="entry name" value="retinol-DH_like_SDR_c_like"/>
    <property type="match status" value="1"/>
</dbReference>
<evidence type="ECO:0000313" key="3">
    <source>
        <dbReference type="EMBL" id="KAH0814272.1"/>
    </source>
</evidence>
<dbReference type="PANTHER" id="PTHR43157">
    <property type="entry name" value="PHOSPHATIDYLINOSITOL-GLYCAN BIOSYNTHESIS CLASS F PROTEIN-RELATED"/>
    <property type="match status" value="1"/>
</dbReference>
<dbReference type="InterPro" id="IPR002347">
    <property type="entry name" value="SDR_fam"/>
</dbReference>
<sequence>MPLIVVIGCVKIYIKLTTRWARSPTCLLGRTVIVTGSNTGIGFYTALDFAKRGARVILACRDQPKAEEARLKIIQKTKNANILVKHLDLASFQSVRDFAQHINSTEERLDILVNNAGVLGVGNAQTKDGHDLVIQVNHFSVFLLTHLLLDLLKKSGPSRVVNVSSRMAQLFFQFDLNKIDRYSSDYDMYCQSKVCNILFTRALAQRLEGTGVTTYSLHPGTIQTEIFRHTEGIVKVLLCHLLNFFFKDAEEGAQTTIYCAVEQGIEEYNGEHFEECARVAPYWTSKDPQMAQELWKMSEKICCVIRHQILLNGHVFPDWSKSTKTLIVVVLWVQQSRNNTDCVVISSVASTMMYNVLLAFCGVILTVYFSLTYYLKRTIWCRSQTCLVGKTAIVTGANTGIGYETALDFAKRGARVILACRDEQKAQDARNKIIEETGNQKVVVKLVNFASFDSVRAFAKDVNASEERLDILVNNAGAGGIGDKKSKDGLVLLMQVNYFASFLLTNLLIGLLKRSAPSRVVNVSSLAARFANFHLDDLNKFTGIHNCYANSKVCNILFTKELAKKLEGTNVTTYSLHPGAVQTDIFRHMEKNTLFDLFKDIFFKTSEEGAQTNIYLSVAKGIEAMNGEHFDNCTKVETYKSADVPGLAHKLWEKTEKFVELKPEEVVPSNFYFVFNGGVAGIGYQTALILAARDAKIIMADKQDLTNSRDKIVEATNNCNVVTKHVDFTSLTCVRCFAKEIKEEEERLDVLINNVGVFCLGKERTVDGLQATMQVNHFAPFLLTHLLSDLLAKSAPSRVIFVSSIGAFFHRLTLANINNPDVSFADGLSSLLVYYNSKLCNIITANGFAKKLKQYRVTCNSLHPGMTATTFLWKNPLLARPVGFFVQGAEMGAQSSVFLSTAREIGDASGKFFVDMREHQQPRIVTDSQFCEAVWTASEYFVGLTDEERSIK</sequence>
<proteinExistence type="predicted"/>